<dbReference type="AlphaFoldDB" id="A0A212FBJ5"/>
<evidence type="ECO:0000313" key="3">
    <source>
        <dbReference type="Proteomes" id="UP000007151"/>
    </source>
</evidence>
<comment type="caution">
    <text evidence="2">The sequence shown here is derived from an EMBL/GenBank/DDBJ whole genome shotgun (WGS) entry which is preliminary data.</text>
</comment>
<reference evidence="2 3" key="1">
    <citation type="journal article" date="2011" name="Cell">
        <title>The monarch butterfly genome yields insights into long-distance migration.</title>
        <authorList>
            <person name="Zhan S."/>
            <person name="Merlin C."/>
            <person name="Boore J.L."/>
            <person name="Reppert S.M."/>
        </authorList>
    </citation>
    <scope>NUCLEOTIDE SEQUENCE [LARGE SCALE GENOMIC DNA]</scope>
    <source>
        <strain evidence="2">F-2</strain>
    </source>
</reference>
<evidence type="ECO:0000256" key="1">
    <source>
        <dbReference type="SAM" id="MobiDB-lite"/>
    </source>
</evidence>
<gene>
    <name evidence="2" type="ORF">KGM_204356</name>
</gene>
<dbReference type="EMBL" id="AGBW02009309">
    <property type="protein sequence ID" value="OWR51106.1"/>
    <property type="molecule type" value="Genomic_DNA"/>
</dbReference>
<name>A0A212FBJ5_DANPL</name>
<accession>A0A212FBJ5</accession>
<feature type="region of interest" description="Disordered" evidence="1">
    <location>
        <begin position="26"/>
        <end position="71"/>
    </location>
</feature>
<keyword evidence="3" id="KW-1185">Reference proteome</keyword>
<dbReference type="KEGG" id="dpl:KGM_204356"/>
<sequence>MVGSVEDGAYKALFLKSLAVRFKTLTEKPAEDTHAGEGTRTHADDTANGVRESRAPPHFNTSPARSGTSQSMPYIALII</sequence>
<feature type="compositionally biased region" description="Basic and acidic residues" evidence="1">
    <location>
        <begin position="26"/>
        <end position="55"/>
    </location>
</feature>
<dbReference type="Proteomes" id="UP000007151">
    <property type="component" value="Unassembled WGS sequence"/>
</dbReference>
<proteinExistence type="predicted"/>
<feature type="compositionally biased region" description="Polar residues" evidence="1">
    <location>
        <begin position="59"/>
        <end position="71"/>
    </location>
</feature>
<organism evidence="2 3">
    <name type="scientific">Danaus plexippus plexippus</name>
    <dbReference type="NCBI Taxonomy" id="278856"/>
    <lineage>
        <taxon>Eukaryota</taxon>
        <taxon>Metazoa</taxon>
        <taxon>Ecdysozoa</taxon>
        <taxon>Arthropoda</taxon>
        <taxon>Hexapoda</taxon>
        <taxon>Insecta</taxon>
        <taxon>Pterygota</taxon>
        <taxon>Neoptera</taxon>
        <taxon>Endopterygota</taxon>
        <taxon>Lepidoptera</taxon>
        <taxon>Glossata</taxon>
        <taxon>Ditrysia</taxon>
        <taxon>Papilionoidea</taxon>
        <taxon>Nymphalidae</taxon>
        <taxon>Danainae</taxon>
        <taxon>Danaini</taxon>
        <taxon>Danaina</taxon>
        <taxon>Danaus</taxon>
        <taxon>Danaus</taxon>
    </lineage>
</organism>
<protein>
    <submittedName>
        <fullName evidence="2">Uncharacterized protein</fullName>
    </submittedName>
</protein>
<dbReference type="InParanoid" id="A0A212FBJ5"/>
<evidence type="ECO:0000313" key="2">
    <source>
        <dbReference type="EMBL" id="OWR51106.1"/>
    </source>
</evidence>